<sequence>MERFLAHSGAKQWFERCALLVLLFICTALTATGEREPKPSVHLRTSPLHVHANTKELRASTRSSPGPSVHSRFLKAAPSGDDIGAMLEGWGGSTGMHQHLIAMRDKIMDSARQQLRSTLSPGAHLVAYIPDNTFLVVSDFSTMRFLTSAAYHSSFLVRSACSPVDSRLWSAACSPVDSRLWSAACPPVDSRLWSAACSPVDNRVWSAACPPVDSRLWSAACPPVDSRLWSAACPPLYSRLWSAA</sequence>
<organism evidence="2 3">
    <name type="scientific">Cymbomonas tetramitiformis</name>
    <dbReference type="NCBI Taxonomy" id="36881"/>
    <lineage>
        <taxon>Eukaryota</taxon>
        <taxon>Viridiplantae</taxon>
        <taxon>Chlorophyta</taxon>
        <taxon>Pyramimonadophyceae</taxon>
        <taxon>Pyramimonadales</taxon>
        <taxon>Pyramimonadaceae</taxon>
        <taxon>Cymbomonas</taxon>
    </lineage>
</organism>
<evidence type="ECO:0000313" key="2">
    <source>
        <dbReference type="EMBL" id="KAK3266699.1"/>
    </source>
</evidence>
<name>A0AAE0FVD4_9CHLO</name>
<keyword evidence="3" id="KW-1185">Reference proteome</keyword>
<evidence type="ECO:0000313" key="3">
    <source>
        <dbReference type="Proteomes" id="UP001190700"/>
    </source>
</evidence>
<protein>
    <submittedName>
        <fullName evidence="2">Uncharacterized protein</fullName>
    </submittedName>
</protein>
<feature type="chain" id="PRO_5042154533" evidence="1">
    <location>
        <begin position="34"/>
        <end position="244"/>
    </location>
</feature>
<comment type="caution">
    <text evidence="2">The sequence shown here is derived from an EMBL/GenBank/DDBJ whole genome shotgun (WGS) entry which is preliminary data.</text>
</comment>
<proteinExistence type="predicted"/>
<dbReference type="AlphaFoldDB" id="A0AAE0FVD4"/>
<accession>A0AAE0FVD4</accession>
<keyword evidence="1" id="KW-0732">Signal</keyword>
<gene>
    <name evidence="2" type="ORF">CYMTET_24697</name>
</gene>
<dbReference type="EMBL" id="LGRX02012877">
    <property type="protein sequence ID" value="KAK3266699.1"/>
    <property type="molecule type" value="Genomic_DNA"/>
</dbReference>
<evidence type="ECO:0000256" key="1">
    <source>
        <dbReference type="SAM" id="SignalP"/>
    </source>
</evidence>
<reference evidence="2 3" key="1">
    <citation type="journal article" date="2015" name="Genome Biol. Evol.">
        <title>Comparative Genomics of a Bacterivorous Green Alga Reveals Evolutionary Causalities and Consequences of Phago-Mixotrophic Mode of Nutrition.</title>
        <authorList>
            <person name="Burns J.A."/>
            <person name="Paasch A."/>
            <person name="Narechania A."/>
            <person name="Kim E."/>
        </authorList>
    </citation>
    <scope>NUCLEOTIDE SEQUENCE [LARGE SCALE GENOMIC DNA]</scope>
    <source>
        <strain evidence="2 3">PLY_AMNH</strain>
    </source>
</reference>
<dbReference type="Proteomes" id="UP001190700">
    <property type="component" value="Unassembled WGS sequence"/>
</dbReference>
<feature type="non-terminal residue" evidence="2">
    <location>
        <position position="244"/>
    </location>
</feature>
<feature type="signal peptide" evidence="1">
    <location>
        <begin position="1"/>
        <end position="33"/>
    </location>
</feature>